<name>A0A7R9A7V8_9CRUS</name>
<gene>
    <name evidence="2" type="ORF">DSTB1V02_LOCUS7786</name>
</gene>
<evidence type="ECO:0000313" key="3">
    <source>
        <dbReference type="Proteomes" id="UP000677054"/>
    </source>
</evidence>
<dbReference type="Proteomes" id="UP000677054">
    <property type="component" value="Unassembled WGS sequence"/>
</dbReference>
<reference evidence="2" key="1">
    <citation type="submission" date="2020-11" db="EMBL/GenBank/DDBJ databases">
        <authorList>
            <person name="Tran Van P."/>
        </authorList>
    </citation>
    <scope>NUCLEOTIDE SEQUENCE</scope>
</reference>
<organism evidence="2">
    <name type="scientific">Darwinula stevensoni</name>
    <dbReference type="NCBI Taxonomy" id="69355"/>
    <lineage>
        <taxon>Eukaryota</taxon>
        <taxon>Metazoa</taxon>
        <taxon>Ecdysozoa</taxon>
        <taxon>Arthropoda</taxon>
        <taxon>Crustacea</taxon>
        <taxon>Oligostraca</taxon>
        <taxon>Ostracoda</taxon>
        <taxon>Podocopa</taxon>
        <taxon>Podocopida</taxon>
        <taxon>Darwinulocopina</taxon>
        <taxon>Darwinuloidea</taxon>
        <taxon>Darwinulidae</taxon>
        <taxon>Darwinula</taxon>
    </lineage>
</organism>
<proteinExistence type="predicted"/>
<accession>A0A7R9A7V8</accession>
<sequence length="401" mass="44646">MRTTILPQPEKLKDMLKKIQDFHFMFLERYKGLYDPDADEKGSPPFTKGFKELCKKYKQVLKKCEAFCHMLDFHWETNWNAGKEQAALLMKMKEVVVAAAAVAEGWMGHCRAFPGLGDPASPDLDTPVETQHGTAAAAAGDSPGAEDSPDSTIQAAVDRVAGTEGEAAVPVDLGRGKAAAAGASTLLGNLHLEYHIPGVDAPASYLQLFHAYLWQFWLHLQPSNPQLQDYTPQFIFKVGIIKDFQLKQQVAADMLYPSGRLNPDPDLGLDLDPVPGPGFAPHPAPAAAVLAVPHQAVLGHSFLPFFYLLSFARNEKYYCDCLRLGTWCMVRDWTCFLRTCIRAVVTTDRTSGTITSEKISLMRRWFRMYRAFARCFTENPSSWSASTNKCILRLKLSQILL</sequence>
<feature type="region of interest" description="Disordered" evidence="1">
    <location>
        <begin position="118"/>
        <end position="152"/>
    </location>
</feature>
<evidence type="ECO:0000313" key="2">
    <source>
        <dbReference type="EMBL" id="CAD7247962.1"/>
    </source>
</evidence>
<dbReference type="OrthoDB" id="1732682at2759"/>
<dbReference type="EMBL" id="CAJPEV010001649">
    <property type="protein sequence ID" value="CAG0893697.1"/>
    <property type="molecule type" value="Genomic_DNA"/>
</dbReference>
<dbReference type="EMBL" id="LR901166">
    <property type="protein sequence ID" value="CAD7247962.1"/>
    <property type="molecule type" value="Genomic_DNA"/>
</dbReference>
<protein>
    <submittedName>
        <fullName evidence="2">Uncharacterized protein</fullName>
    </submittedName>
</protein>
<evidence type="ECO:0000256" key="1">
    <source>
        <dbReference type="SAM" id="MobiDB-lite"/>
    </source>
</evidence>
<keyword evidence="3" id="KW-1185">Reference proteome</keyword>
<dbReference type="AlphaFoldDB" id="A0A7R9A7V8"/>